<evidence type="ECO:0000256" key="3">
    <source>
        <dbReference type="ARBA" id="ARBA00022692"/>
    </source>
</evidence>
<evidence type="ECO:0000313" key="9">
    <source>
        <dbReference type="EMBL" id="CEN28995.1"/>
    </source>
</evidence>
<dbReference type="InterPro" id="IPR007168">
    <property type="entry name" value="Phageshock_PspC_N"/>
</dbReference>
<evidence type="ECO:0000256" key="1">
    <source>
        <dbReference type="ARBA" id="ARBA00004162"/>
    </source>
</evidence>
<dbReference type="GeneID" id="71635464"/>
<feature type="region of interest" description="Disordered" evidence="6">
    <location>
        <begin position="68"/>
        <end position="108"/>
    </location>
</feature>
<organism evidence="9 10">
    <name type="scientific">Pseudolactococcus piscium MKFS47</name>
    <dbReference type="NCBI Taxonomy" id="297352"/>
    <lineage>
        <taxon>Bacteria</taxon>
        <taxon>Bacillati</taxon>
        <taxon>Bacillota</taxon>
        <taxon>Bacilli</taxon>
        <taxon>Lactobacillales</taxon>
        <taxon>Streptococcaceae</taxon>
        <taxon>Pseudolactococcus</taxon>
    </lineage>
</organism>
<gene>
    <name evidence="9" type="primary">yvlC</name>
    <name evidence="9" type="ORF">LACPI_1795</name>
</gene>
<keyword evidence="4 7" id="KW-1133">Transmembrane helix</keyword>
<dbReference type="Pfam" id="PF04024">
    <property type="entry name" value="PspC"/>
    <property type="match status" value="1"/>
</dbReference>
<evidence type="ECO:0000256" key="7">
    <source>
        <dbReference type="SAM" id="Phobius"/>
    </source>
</evidence>
<accession>A0A0D6DZT9</accession>
<feature type="transmembrane region" description="Helical" evidence="7">
    <location>
        <begin position="34"/>
        <end position="62"/>
    </location>
</feature>
<dbReference type="InterPro" id="IPR052027">
    <property type="entry name" value="PspC"/>
</dbReference>
<dbReference type="STRING" id="1364.LP2241_50156"/>
<evidence type="ECO:0000256" key="4">
    <source>
        <dbReference type="ARBA" id="ARBA00022989"/>
    </source>
</evidence>
<feature type="domain" description="Phage shock protein PspC N-terminal" evidence="8">
    <location>
        <begin position="4"/>
        <end position="64"/>
    </location>
</feature>
<dbReference type="GO" id="GO:0005886">
    <property type="term" value="C:plasma membrane"/>
    <property type="evidence" value="ECO:0007669"/>
    <property type="project" value="UniProtKB-SubCell"/>
</dbReference>
<protein>
    <submittedName>
        <fullName evidence="9">Putative stress-responsive transcription regulator YvlC</fullName>
    </submittedName>
</protein>
<evidence type="ECO:0000256" key="2">
    <source>
        <dbReference type="ARBA" id="ARBA00022475"/>
    </source>
</evidence>
<reference evidence="10" key="1">
    <citation type="submission" date="2015-01" db="EMBL/GenBank/DDBJ databases">
        <authorList>
            <person name="Andreevskaya M."/>
        </authorList>
    </citation>
    <scope>NUCLEOTIDE SEQUENCE [LARGE SCALE GENOMIC DNA]</scope>
    <source>
        <strain evidence="10">MKFS47</strain>
    </source>
</reference>
<comment type="subcellular location">
    <subcellularLocation>
        <location evidence="1">Cell membrane</location>
        <topology evidence="1">Single-pass membrane protein</topology>
    </subcellularLocation>
</comment>
<name>A0A0D6DZT9_9LACT</name>
<dbReference type="Proteomes" id="UP000033166">
    <property type="component" value="Chromosome I"/>
</dbReference>
<dbReference type="EMBL" id="LN774769">
    <property type="protein sequence ID" value="CEN28995.1"/>
    <property type="molecule type" value="Genomic_DNA"/>
</dbReference>
<dbReference type="HOGENOM" id="CLU_143433_0_1_9"/>
<dbReference type="PANTHER" id="PTHR33885:SF3">
    <property type="entry name" value="PHAGE SHOCK PROTEIN C"/>
    <property type="match status" value="1"/>
</dbReference>
<dbReference type="KEGG" id="lpk:LACPI_1795"/>
<evidence type="ECO:0000256" key="5">
    <source>
        <dbReference type="ARBA" id="ARBA00023136"/>
    </source>
</evidence>
<dbReference type="RefSeq" id="WP_068876854.1">
    <property type="nucleotide sequence ID" value="NZ_LN774769.1"/>
</dbReference>
<dbReference type="PANTHER" id="PTHR33885">
    <property type="entry name" value="PHAGE SHOCK PROTEIN C"/>
    <property type="match status" value="1"/>
</dbReference>
<evidence type="ECO:0000259" key="8">
    <source>
        <dbReference type="Pfam" id="PF04024"/>
    </source>
</evidence>
<keyword evidence="5 7" id="KW-0472">Membrane</keyword>
<evidence type="ECO:0000313" key="10">
    <source>
        <dbReference type="Proteomes" id="UP000033166"/>
    </source>
</evidence>
<proteinExistence type="predicted"/>
<dbReference type="AlphaFoldDB" id="A0A0D6DZT9"/>
<feature type="compositionally biased region" description="Acidic residues" evidence="6">
    <location>
        <begin position="98"/>
        <end position="108"/>
    </location>
</feature>
<evidence type="ECO:0000256" key="6">
    <source>
        <dbReference type="SAM" id="MobiDB-lite"/>
    </source>
</evidence>
<sequence length="108" mass="12223">MSSKQLTKSRTNKKIAGVIGGFGDYFGWPEDVVLIIRIVYAIFAFTSFGSLILVYFIVAIILPDAPKKNGKNKQDFSGFSQWPGDKNNHAKKRKDVTPFDDDDEWSQF</sequence>
<keyword evidence="2" id="KW-1003">Cell membrane</keyword>
<keyword evidence="3 7" id="KW-0812">Transmembrane</keyword>